<name>A0A9W7BW39_9STRA</name>
<sequence length="350" mass="38721">MDSDQELVKRCVRLLEADDISHSIKARVEFLRSKQIREGIIREAISLYNSGKTPQNQYHYEALDGDIDWGVRAGLVSVGVALGCVLVKGVRWFNGDDSSMWGEADENEQHDGDDAEGVGNAIVQREEEVVGEIIEEEDEDDEGGGEDGGSAQANLEEPPPPVVTSSHIPEPTVEERQERREITNEAFGFLRKKKEEKEEKEEKIELKEKEGGEGVDEDKKEKNIQNPPAIVNTAIDDQPAAEEGPNLPALRTLLSTQKFTAPKLKLLYMYLSNLTANPSTKMYHTVQTTNSQFRKNLGEGEGEEVLCGWCGFEKEGRKLMWKGGDIAGIEGAKLIIGDAMKQVESTSSSS</sequence>
<organism evidence="2 3">
    <name type="scientific">Triparma strigata</name>
    <dbReference type="NCBI Taxonomy" id="1606541"/>
    <lineage>
        <taxon>Eukaryota</taxon>
        <taxon>Sar</taxon>
        <taxon>Stramenopiles</taxon>
        <taxon>Ochrophyta</taxon>
        <taxon>Bolidophyceae</taxon>
        <taxon>Parmales</taxon>
        <taxon>Triparmaceae</taxon>
        <taxon>Triparma</taxon>
    </lineage>
</organism>
<feature type="compositionally biased region" description="Basic and acidic residues" evidence="1">
    <location>
        <begin position="193"/>
        <end position="223"/>
    </location>
</feature>
<feature type="compositionally biased region" description="Basic and acidic residues" evidence="1">
    <location>
        <begin position="173"/>
        <end position="183"/>
    </location>
</feature>
<gene>
    <name evidence="2" type="ORF">TrST_g3378</name>
</gene>
<feature type="compositionally biased region" description="Acidic residues" evidence="1">
    <location>
        <begin position="134"/>
        <end position="145"/>
    </location>
</feature>
<evidence type="ECO:0000313" key="2">
    <source>
        <dbReference type="EMBL" id="GMH94807.1"/>
    </source>
</evidence>
<dbReference type="Proteomes" id="UP001165085">
    <property type="component" value="Unassembled WGS sequence"/>
</dbReference>
<evidence type="ECO:0000256" key="1">
    <source>
        <dbReference type="SAM" id="MobiDB-lite"/>
    </source>
</evidence>
<dbReference type="Gene3D" id="1.20.58.2190">
    <property type="match status" value="1"/>
</dbReference>
<dbReference type="AlphaFoldDB" id="A0A9W7BW39"/>
<dbReference type="InterPro" id="IPR036339">
    <property type="entry name" value="PUB-like_dom_sf"/>
</dbReference>
<reference evidence="3" key="1">
    <citation type="journal article" date="2023" name="Commun. Biol.">
        <title>Genome analysis of Parmales, the sister group of diatoms, reveals the evolutionary specialization of diatoms from phago-mixotrophs to photoautotrophs.</title>
        <authorList>
            <person name="Ban H."/>
            <person name="Sato S."/>
            <person name="Yoshikawa S."/>
            <person name="Yamada K."/>
            <person name="Nakamura Y."/>
            <person name="Ichinomiya M."/>
            <person name="Sato N."/>
            <person name="Blanc-Mathieu R."/>
            <person name="Endo H."/>
            <person name="Kuwata A."/>
            <person name="Ogata H."/>
        </authorList>
    </citation>
    <scope>NUCLEOTIDE SEQUENCE [LARGE SCALE GENOMIC DNA]</scope>
    <source>
        <strain evidence="3">NIES 3701</strain>
    </source>
</reference>
<evidence type="ECO:0000313" key="3">
    <source>
        <dbReference type="Proteomes" id="UP001165085"/>
    </source>
</evidence>
<protein>
    <recommendedName>
        <fullName evidence="4">PUB domain-containing protein</fullName>
    </recommendedName>
</protein>
<dbReference type="OrthoDB" id="10505617at2759"/>
<proteinExistence type="predicted"/>
<comment type="caution">
    <text evidence="2">The sequence shown here is derived from an EMBL/GenBank/DDBJ whole genome shotgun (WGS) entry which is preliminary data.</text>
</comment>
<accession>A0A9W7BW39</accession>
<feature type="region of interest" description="Disordered" evidence="1">
    <location>
        <begin position="134"/>
        <end position="230"/>
    </location>
</feature>
<dbReference type="CDD" id="cd09212">
    <property type="entry name" value="PUB"/>
    <property type="match status" value="1"/>
</dbReference>
<dbReference type="SUPFAM" id="SSF143503">
    <property type="entry name" value="PUG domain-like"/>
    <property type="match status" value="1"/>
</dbReference>
<keyword evidence="3" id="KW-1185">Reference proteome</keyword>
<evidence type="ECO:0008006" key="4">
    <source>
        <dbReference type="Google" id="ProtNLM"/>
    </source>
</evidence>
<dbReference type="EMBL" id="BRXY01000434">
    <property type="protein sequence ID" value="GMH94807.1"/>
    <property type="molecule type" value="Genomic_DNA"/>
</dbReference>